<dbReference type="EMBL" id="LKEB01000031">
    <property type="protein sequence ID" value="ROW09245.1"/>
    <property type="molecule type" value="Genomic_DNA"/>
</dbReference>
<evidence type="ECO:0000256" key="1">
    <source>
        <dbReference type="SAM" id="MobiDB-lite"/>
    </source>
</evidence>
<dbReference type="InParanoid" id="A0A423X0H6"/>
<organism evidence="2 3">
    <name type="scientific">Cytospora leucostoma</name>
    <dbReference type="NCBI Taxonomy" id="1230097"/>
    <lineage>
        <taxon>Eukaryota</taxon>
        <taxon>Fungi</taxon>
        <taxon>Dikarya</taxon>
        <taxon>Ascomycota</taxon>
        <taxon>Pezizomycotina</taxon>
        <taxon>Sordariomycetes</taxon>
        <taxon>Sordariomycetidae</taxon>
        <taxon>Diaporthales</taxon>
        <taxon>Cytosporaceae</taxon>
        <taxon>Cytospora</taxon>
    </lineage>
</organism>
<feature type="compositionally biased region" description="Polar residues" evidence="1">
    <location>
        <begin position="92"/>
        <end position="107"/>
    </location>
</feature>
<name>A0A423X0H6_9PEZI</name>
<sequence>MPNNRKREYYAYTNTSYGGAIHGPAPIPSHQSSSAPRVASAPLRTSSSQRRPATATRRRRPTAIPDGERRATKGRRRNFPTAPSSEAFGVQPDSQAGPQSAGTQAVGSVTGGGSMGQAPSVDLESQNGVESVSVRPATPLVEASINFEAGLQEMLEIAASCKNGHLLKGEKVMALRRVMDKVNQLDSSIRCTGQPMTEEQEQLLVDIKLVNALVGRTDLYDN</sequence>
<proteinExistence type="predicted"/>
<gene>
    <name evidence="2" type="ORF">VPNG_05796</name>
</gene>
<accession>A0A423X0H6</accession>
<protein>
    <submittedName>
        <fullName evidence="2">Uncharacterized protein</fullName>
    </submittedName>
</protein>
<evidence type="ECO:0000313" key="3">
    <source>
        <dbReference type="Proteomes" id="UP000285146"/>
    </source>
</evidence>
<feature type="region of interest" description="Disordered" evidence="1">
    <location>
        <begin position="16"/>
        <end position="130"/>
    </location>
</feature>
<comment type="caution">
    <text evidence="2">The sequence shown here is derived from an EMBL/GenBank/DDBJ whole genome shotgun (WGS) entry which is preliminary data.</text>
</comment>
<feature type="compositionally biased region" description="Low complexity" evidence="1">
    <location>
        <begin position="44"/>
        <end position="55"/>
    </location>
</feature>
<reference evidence="2 3" key="1">
    <citation type="submission" date="2015-09" db="EMBL/GenBank/DDBJ databases">
        <title>Host preference determinants of Valsa canker pathogens revealed by comparative genomics.</title>
        <authorList>
            <person name="Yin Z."/>
            <person name="Huang L."/>
        </authorList>
    </citation>
    <scope>NUCLEOTIDE SEQUENCE [LARGE SCALE GENOMIC DNA]</scope>
    <source>
        <strain evidence="2 3">SXYLt</strain>
    </source>
</reference>
<dbReference type="Proteomes" id="UP000285146">
    <property type="component" value="Unassembled WGS sequence"/>
</dbReference>
<evidence type="ECO:0000313" key="2">
    <source>
        <dbReference type="EMBL" id="ROW09245.1"/>
    </source>
</evidence>
<dbReference type="AlphaFoldDB" id="A0A423X0H6"/>
<keyword evidence="3" id="KW-1185">Reference proteome</keyword>